<evidence type="ECO:0000313" key="2">
    <source>
        <dbReference type="EMBL" id="KMQ82440.1"/>
    </source>
</evidence>
<evidence type="ECO:0000313" key="3">
    <source>
        <dbReference type="Proteomes" id="UP000036403"/>
    </source>
</evidence>
<dbReference type="Proteomes" id="UP000036403">
    <property type="component" value="Unassembled WGS sequence"/>
</dbReference>
<protein>
    <submittedName>
        <fullName evidence="2">1-phosphatidylinositol--bisphosphate phosphodiesterase gamma-1</fullName>
    </submittedName>
</protein>
<comment type="caution">
    <text evidence="2">The sequence shown here is derived from an EMBL/GenBank/DDBJ whole genome shotgun (WGS) entry which is preliminary data.</text>
</comment>
<evidence type="ECO:0000256" key="1">
    <source>
        <dbReference type="SAM" id="Coils"/>
    </source>
</evidence>
<gene>
    <name evidence="2" type="ORF">RF55_22972</name>
</gene>
<dbReference type="OrthoDB" id="7555035at2759"/>
<accession>A0A0J7MPB2</accession>
<feature type="non-terminal residue" evidence="2">
    <location>
        <position position="157"/>
    </location>
</feature>
<sequence>MIGVMGEKVMRRISDEMGKMREEIRQWEEKWRKKKREMKEKIQGLGTRIQEMEEKLKRKIKEGGSFVVGVGRGGKEEIGAKVEIEEVRRVGRKYGKERGMVVVKLGSRKQKRDVMEKKKGLKGKKIRIEDDLTWEERKIRWKIREIAEEKRRKGSSR</sequence>
<reference evidence="2 3" key="1">
    <citation type="submission" date="2015-04" db="EMBL/GenBank/DDBJ databases">
        <title>Lasius niger genome sequencing.</title>
        <authorList>
            <person name="Konorov E.A."/>
            <person name="Nikitin M.A."/>
            <person name="Kirill M.V."/>
            <person name="Chang P."/>
        </authorList>
    </citation>
    <scope>NUCLEOTIDE SEQUENCE [LARGE SCALE GENOMIC DNA]</scope>
    <source>
        <tissue evidence="2">Whole</tissue>
    </source>
</reference>
<feature type="coiled-coil region" evidence="1">
    <location>
        <begin position="10"/>
        <end position="62"/>
    </location>
</feature>
<name>A0A0J7MPB2_LASNI</name>
<proteinExistence type="predicted"/>
<dbReference type="PaxDb" id="67767-A0A0J7MPB2"/>
<keyword evidence="3" id="KW-1185">Reference proteome</keyword>
<dbReference type="AlphaFoldDB" id="A0A0J7MPB2"/>
<organism evidence="2 3">
    <name type="scientific">Lasius niger</name>
    <name type="common">Black garden ant</name>
    <dbReference type="NCBI Taxonomy" id="67767"/>
    <lineage>
        <taxon>Eukaryota</taxon>
        <taxon>Metazoa</taxon>
        <taxon>Ecdysozoa</taxon>
        <taxon>Arthropoda</taxon>
        <taxon>Hexapoda</taxon>
        <taxon>Insecta</taxon>
        <taxon>Pterygota</taxon>
        <taxon>Neoptera</taxon>
        <taxon>Endopterygota</taxon>
        <taxon>Hymenoptera</taxon>
        <taxon>Apocrita</taxon>
        <taxon>Aculeata</taxon>
        <taxon>Formicoidea</taxon>
        <taxon>Formicidae</taxon>
        <taxon>Formicinae</taxon>
        <taxon>Lasius</taxon>
        <taxon>Lasius</taxon>
    </lineage>
</organism>
<dbReference type="EMBL" id="LBMM01025409">
    <property type="protein sequence ID" value="KMQ82440.1"/>
    <property type="molecule type" value="Genomic_DNA"/>
</dbReference>
<keyword evidence="1" id="KW-0175">Coiled coil</keyword>